<evidence type="ECO:0000256" key="3">
    <source>
        <dbReference type="PROSITE-ProRule" id="PRU00023"/>
    </source>
</evidence>
<dbReference type="RefSeq" id="WP_394514580.1">
    <property type="nucleotide sequence ID" value="NZ_JBIGHX010000013.1"/>
</dbReference>
<sequence length="236" mass="25397">MTPTAEQIFSDRYLDIARALQAHDFARVRQLAQGLPLDVPGNKRMTLLWFAIANKNFAGVTVLVALGAKPDEQPVEGLGTPLGAAFESRELQLLTALLDGGLSPNHTRANEKPMLQRAVMSGTPAHVKLLLDRGADINQRDSIGGTALSEAIASMQPDLALYLVERGAEVSLPTRRGVTPPWAVQLALEDLAAGTEMATKFGRLKEAMSKRGARFPATPPAQMRQQMKAQGLPVAE</sequence>
<proteinExistence type="predicted"/>
<keyword evidence="6" id="KW-1185">Reference proteome</keyword>
<evidence type="ECO:0000256" key="4">
    <source>
        <dbReference type="SAM" id="MobiDB-lite"/>
    </source>
</evidence>
<dbReference type="InterPro" id="IPR002110">
    <property type="entry name" value="Ankyrin_rpt"/>
</dbReference>
<reference evidence="5 6" key="1">
    <citation type="submission" date="2024-08" db="EMBL/GenBank/DDBJ databases">
        <authorList>
            <person name="Lu H."/>
        </authorList>
    </citation>
    <scope>NUCLEOTIDE SEQUENCE [LARGE SCALE GENOMIC DNA]</scope>
    <source>
        <strain evidence="5 6">DXS20W</strain>
    </source>
</reference>
<dbReference type="EMBL" id="JBIGHX010000013">
    <property type="protein sequence ID" value="MFG6464888.1"/>
    <property type="molecule type" value="Genomic_DNA"/>
</dbReference>
<accession>A0ABW7GSB6</accession>
<dbReference type="Gene3D" id="1.25.40.20">
    <property type="entry name" value="Ankyrin repeat-containing domain"/>
    <property type="match status" value="1"/>
</dbReference>
<dbReference type="SMART" id="SM00248">
    <property type="entry name" value="ANK"/>
    <property type="match status" value="4"/>
</dbReference>
<keyword evidence="2 3" id="KW-0040">ANK repeat</keyword>
<evidence type="ECO:0000313" key="5">
    <source>
        <dbReference type="EMBL" id="MFG6464888.1"/>
    </source>
</evidence>
<evidence type="ECO:0000256" key="2">
    <source>
        <dbReference type="ARBA" id="ARBA00023043"/>
    </source>
</evidence>
<gene>
    <name evidence="5" type="ORF">ACG04Q_25165</name>
</gene>
<feature type="repeat" description="ANK" evidence="3">
    <location>
        <begin position="110"/>
        <end position="142"/>
    </location>
</feature>
<evidence type="ECO:0000313" key="6">
    <source>
        <dbReference type="Proteomes" id="UP001606302"/>
    </source>
</evidence>
<comment type="caution">
    <text evidence="5">The sequence shown here is derived from an EMBL/GenBank/DDBJ whole genome shotgun (WGS) entry which is preliminary data.</text>
</comment>
<name>A0ABW7GSB6_9BURK</name>
<dbReference type="PROSITE" id="PS50297">
    <property type="entry name" value="ANK_REP_REGION"/>
    <property type="match status" value="1"/>
</dbReference>
<feature type="region of interest" description="Disordered" evidence="4">
    <location>
        <begin position="209"/>
        <end position="236"/>
    </location>
</feature>
<evidence type="ECO:0000256" key="1">
    <source>
        <dbReference type="ARBA" id="ARBA00022737"/>
    </source>
</evidence>
<dbReference type="InterPro" id="IPR036770">
    <property type="entry name" value="Ankyrin_rpt-contain_sf"/>
</dbReference>
<dbReference type="Proteomes" id="UP001606302">
    <property type="component" value="Unassembled WGS sequence"/>
</dbReference>
<organism evidence="5 6">
    <name type="scientific">Pelomonas lactea</name>
    <dbReference type="NCBI Taxonomy" id="3299030"/>
    <lineage>
        <taxon>Bacteria</taxon>
        <taxon>Pseudomonadati</taxon>
        <taxon>Pseudomonadota</taxon>
        <taxon>Betaproteobacteria</taxon>
        <taxon>Burkholderiales</taxon>
        <taxon>Sphaerotilaceae</taxon>
        <taxon>Roseateles</taxon>
    </lineage>
</organism>
<dbReference type="SUPFAM" id="SSF48403">
    <property type="entry name" value="Ankyrin repeat"/>
    <property type="match status" value="1"/>
</dbReference>
<dbReference type="Pfam" id="PF12796">
    <property type="entry name" value="Ank_2"/>
    <property type="match status" value="1"/>
</dbReference>
<dbReference type="PROSITE" id="PS50088">
    <property type="entry name" value="ANK_REPEAT"/>
    <property type="match status" value="1"/>
</dbReference>
<dbReference type="PANTHER" id="PTHR24171">
    <property type="entry name" value="ANKYRIN REPEAT DOMAIN-CONTAINING PROTEIN 39-RELATED"/>
    <property type="match status" value="1"/>
</dbReference>
<keyword evidence="1" id="KW-0677">Repeat</keyword>
<protein>
    <submittedName>
        <fullName evidence="5">Ankyrin repeat domain-containing protein</fullName>
    </submittedName>
</protein>